<dbReference type="KEGG" id="mpro:BJP34_34425"/>
<organism evidence="1 2">
    <name type="scientific">Moorena producens PAL-8-15-08-1</name>
    <dbReference type="NCBI Taxonomy" id="1458985"/>
    <lineage>
        <taxon>Bacteria</taxon>
        <taxon>Bacillati</taxon>
        <taxon>Cyanobacteriota</taxon>
        <taxon>Cyanophyceae</taxon>
        <taxon>Coleofasciculales</taxon>
        <taxon>Coleofasciculaceae</taxon>
        <taxon>Moorena</taxon>
    </lineage>
</organism>
<evidence type="ECO:0000313" key="1">
    <source>
        <dbReference type="EMBL" id="AOX03854.1"/>
    </source>
</evidence>
<name>A0A1D8U240_9CYAN</name>
<dbReference type="AlphaFoldDB" id="A0A1D8U240"/>
<dbReference type="Proteomes" id="UP000177870">
    <property type="component" value="Chromosome"/>
</dbReference>
<dbReference type="RefSeq" id="WP_070396220.1">
    <property type="nucleotide sequence ID" value="NZ_CP017599.1"/>
</dbReference>
<reference evidence="2" key="1">
    <citation type="submission" date="2016-10" db="EMBL/GenBank/DDBJ databases">
        <title>Comparative genomics uncovers the prolific and rare metabolic potential of the cyanobacterial genus Moorea.</title>
        <authorList>
            <person name="Leao T."/>
            <person name="Castelao G."/>
            <person name="Korobeynikov A."/>
            <person name="Monroe E.A."/>
            <person name="Podell S."/>
            <person name="Glukhov E."/>
            <person name="Allen E."/>
            <person name="Gerwick W.H."/>
            <person name="Gerwick L."/>
        </authorList>
    </citation>
    <scope>NUCLEOTIDE SEQUENCE [LARGE SCALE GENOMIC DNA]</scope>
    <source>
        <strain evidence="2">PAL-8-15-08-1</strain>
    </source>
</reference>
<sequence length="65" mass="6733">MQSEQKMIKSSKLPIQAAPIERTVTGASMSSDNGVDPSKRKVGLGNIADAVGIATDLLGIGSLFM</sequence>
<accession>A0A1D8U240</accession>
<proteinExistence type="predicted"/>
<gene>
    <name evidence="1" type="ORF">BJP34_34425</name>
</gene>
<evidence type="ECO:0000313" key="2">
    <source>
        <dbReference type="Proteomes" id="UP000177870"/>
    </source>
</evidence>
<protein>
    <submittedName>
        <fullName evidence="1">Uncharacterized protein</fullName>
    </submittedName>
</protein>
<dbReference type="EMBL" id="CP017599">
    <property type="protein sequence ID" value="AOX03854.1"/>
    <property type="molecule type" value="Genomic_DNA"/>
</dbReference>